<dbReference type="FunFam" id="1.20.1310.20:FF:000003">
    <property type="entry name" value="Erythrocyte membrane protein 1, PfEMP1"/>
    <property type="match status" value="1"/>
</dbReference>
<feature type="domain" description="Duffy-antigen binding" evidence="4">
    <location>
        <begin position="2648"/>
        <end position="2826"/>
    </location>
</feature>
<feature type="region of interest" description="Disordered" evidence="2">
    <location>
        <begin position="663"/>
        <end position="682"/>
    </location>
</feature>
<dbReference type="Gene3D" id="1.20.1310.20">
    <property type="entry name" value="Duffy-antigen binding domain"/>
    <property type="match status" value="6"/>
</dbReference>
<feature type="domain" description="Cysteine-rich interdomain region 1 gamma" evidence="7">
    <location>
        <begin position="496"/>
        <end position="547"/>
    </location>
</feature>
<dbReference type="Pfam" id="PF22672">
    <property type="entry name" value="DBL_C"/>
    <property type="match status" value="4"/>
</dbReference>
<feature type="compositionally biased region" description="Low complexity" evidence="2">
    <location>
        <begin position="1450"/>
        <end position="1463"/>
    </location>
</feature>
<dbReference type="InterPro" id="IPR042202">
    <property type="entry name" value="Duffy-ag-bd_sf"/>
</dbReference>
<evidence type="ECO:0000313" key="9">
    <source>
        <dbReference type="EMBL" id="KOB63194.1"/>
    </source>
</evidence>
<dbReference type="Pfam" id="PF05424">
    <property type="entry name" value="Duffy_binding"/>
    <property type="match status" value="6"/>
</dbReference>
<evidence type="ECO:0000256" key="1">
    <source>
        <dbReference type="SAM" id="Coils"/>
    </source>
</evidence>
<feature type="compositionally biased region" description="Pro residues" evidence="2">
    <location>
        <begin position="1192"/>
        <end position="1205"/>
    </location>
</feature>
<feature type="region of interest" description="Disordered" evidence="2">
    <location>
        <begin position="3313"/>
        <end position="3348"/>
    </location>
</feature>
<feature type="compositionally biased region" description="Basic and acidic residues" evidence="2">
    <location>
        <begin position="3317"/>
        <end position="3327"/>
    </location>
</feature>
<feature type="region of interest" description="Disordered" evidence="2">
    <location>
        <begin position="1677"/>
        <end position="1700"/>
    </location>
</feature>
<dbReference type="PANTHER" id="PTHR35711:SF1">
    <property type="entry name" value="ECTODERMAL, ISOFORM F"/>
    <property type="match status" value="1"/>
</dbReference>
<dbReference type="GO" id="GO:0046789">
    <property type="term" value="F:host cell surface receptor binding"/>
    <property type="evidence" value="ECO:0007669"/>
    <property type="project" value="InterPro"/>
</dbReference>
<dbReference type="SUPFAM" id="SSF140924">
    <property type="entry name" value="Duffy binding domain-like"/>
    <property type="match status" value="8"/>
</dbReference>
<gene>
    <name evidence="9" type="ORF">PFHG_04861</name>
</gene>
<dbReference type="Pfam" id="PF03011">
    <property type="entry name" value="PFEMP"/>
    <property type="match status" value="2"/>
</dbReference>
<feature type="compositionally biased region" description="Polar residues" evidence="2">
    <location>
        <begin position="1153"/>
        <end position="1169"/>
    </location>
</feature>
<feature type="domain" description="Duffy-binding-like" evidence="3">
    <location>
        <begin position="563"/>
        <end position="709"/>
    </location>
</feature>
<feature type="compositionally biased region" description="Basic and acidic residues" evidence="2">
    <location>
        <begin position="663"/>
        <end position="675"/>
    </location>
</feature>
<feature type="compositionally biased region" description="Basic and acidic residues" evidence="2">
    <location>
        <begin position="703"/>
        <end position="713"/>
    </location>
</feature>
<proteinExistence type="predicted"/>
<feature type="domain" description="Cysteine-rich interdomain region 1 gamma" evidence="7">
    <location>
        <begin position="1908"/>
        <end position="1956"/>
    </location>
</feature>
<feature type="domain" description="Duffy-antigen binding" evidence="4">
    <location>
        <begin position="3036"/>
        <end position="3197"/>
    </location>
</feature>
<feature type="compositionally biased region" description="Basic and acidic residues" evidence="2">
    <location>
        <begin position="1176"/>
        <end position="1188"/>
    </location>
</feature>
<feature type="compositionally biased region" description="Acidic residues" evidence="2">
    <location>
        <begin position="766"/>
        <end position="790"/>
    </location>
</feature>
<accession>A0A0L7KJX5</accession>
<dbReference type="FunFam" id="1.20.1310.20:FF:000002">
    <property type="entry name" value="Erythrocyte membrane protein 1, PfEMP1"/>
    <property type="match status" value="1"/>
</dbReference>
<evidence type="ECO:0000313" key="10">
    <source>
        <dbReference type="Proteomes" id="UP000054289"/>
    </source>
</evidence>
<dbReference type="Proteomes" id="UP000054289">
    <property type="component" value="Unassembled WGS sequence"/>
</dbReference>
<feature type="region of interest" description="Disordered" evidence="2">
    <location>
        <begin position="703"/>
        <end position="801"/>
    </location>
</feature>
<dbReference type="GO" id="GO:0016020">
    <property type="term" value="C:membrane"/>
    <property type="evidence" value="ECO:0007669"/>
    <property type="project" value="InterPro"/>
</dbReference>
<evidence type="ECO:0000256" key="2">
    <source>
        <dbReference type="SAM" id="MobiDB-lite"/>
    </source>
</evidence>
<feature type="domain" description="Plasmodium falciparum erythrocyte membrane protein-1 N-terminal segment" evidence="6">
    <location>
        <begin position="20"/>
        <end position="54"/>
    </location>
</feature>
<feature type="compositionally biased region" description="Basic residues" evidence="2">
    <location>
        <begin position="722"/>
        <end position="744"/>
    </location>
</feature>
<evidence type="ECO:0000259" key="7">
    <source>
        <dbReference type="Pfam" id="PF18562"/>
    </source>
</evidence>
<organism evidence="9 10">
    <name type="scientific">Plasmodium falciparum (isolate HB3)</name>
    <dbReference type="NCBI Taxonomy" id="137071"/>
    <lineage>
        <taxon>Eukaryota</taxon>
        <taxon>Sar</taxon>
        <taxon>Alveolata</taxon>
        <taxon>Apicomplexa</taxon>
        <taxon>Aconoidasida</taxon>
        <taxon>Haemosporida</taxon>
        <taxon>Plasmodiidae</taxon>
        <taxon>Plasmodium</taxon>
        <taxon>Plasmodium (Laverania)</taxon>
    </lineage>
</organism>
<feature type="domain" description="Duffy-antigen binding" evidence="4">
    <location>
        <begin position="127"/>
        <end position="307"/>
    </location>
</feature>
<dbReference type="Gene3D" id="1.10.1900.40">
    <property type="entry name" value="Acidic terminal segments, variant surface antigen of PfEMP1"/>
    <property type="match status" value="1"/>
</dbReference>
<dbReference type="PANTHER" id="PTHR35711">
    <property type="entry name" value="EXPRESSED PROTEIN"/>
    <property type="match status" value="1"/>
</dbReference>
<keyword evidence="1" id="KW-0175">Coiled coil</keyword>
<feature type="domain" description="Plasmodium falciparum erythrocyte membrane protein 1 acidic terminal segment" evidence="5">
    <location>
        <begin position="3353"/>
        <end position="3511"/>
    </location>
</feature>
<feature type="domain" description="Duffy-antigen binding" evidence="4">
    <location>
        <begin position="850"/>
        <end position="1004"/>
    </location>
</feature>
<feature type="domain" description="Duffy-antigen binding" evidence="4">
    <location>
        <begin position="2209"/>
        <end position="2395"/>
    </location>
</feature>
<evidence type="ECO:0000259" key="4">
    <source>
        <dbReference type="Pfam" id="PF05424"/>
    </source>
</evidence>
<feature type="domain" description="Duffy-binding-like" evidence="8">
    <location>
        <begin position="2830"/>
        <end position="2970"/>
    </location>
</feature>
<dbReference type="InterPro" id="IPR054595">
    <property type="entry name" value="DBL_C"/>
</dbReference>
<feature type="compositionally biased region" description="Acidic residues" evidence="2">
    <location>
        <begin position="2125"/>
        <end position="2137"/>
    </location>
</feature>
<dbReference type="InterPro" id="IPR029211">
    <property type="entry name" value="PfEMP1_ATS"/>
</dbReference>
<name>A0A0L7KJX5_PLAFX</name>
<dbReference type="Pfam" id="PF15445">
    <property type="entry name" value="ATS"/>
    <property type="match status" value="1"/>
</dbReference>
<feature type="region of interest" description="Disordered" evidence="2">
    <location>
        <begin position="1419"/>
        <end position="1467"/>
    </location>
</feature>
<feature type="region of interest" description="Disordered" evidence="2">
    <location>
        <begin position="1350"/>
        <end position="1399"/>
    </location>
</feature>
<feature type="compositionally biased region" description="Polar residues" evidence="2">
    <location>
        <begin position="1366"/>
        <end position="1378"/>
    </location>
</feature>
<feature type="coiled-coil region" evidence="1">
    <location>
        <begin position="375"/>
        <end position="402"/>
    </location>
</feature>
<dbReference type="Gene3D" id="1.20.58.830">
    <property type="match status" value="6"/>
</dbReference>
<dbReference type="InterPro" id="IPR008602">
    <property type="entry name" value="Duffy-antigen-binding"/>
</dbReference>
<sequence>MGGKPSSFSKNVVGNETHKSARNVLEKIGLEIYKEIEKTIPHKDQLIGTLSRAQFLDGLHKAADGGIKHGPEDSCGINHLFHTNITNQHERNPCHGRKENRFDENAESYCNSDKIRGNENKRNDGTACVPFRRQNMCDKNLEYLINKNTKTTHDLLGNVLVTAKYEGESIVKKHPNRGSSEVCTALVRSFADIGDIVRGRDMFKPNPQDKVQEGLKNVFKNIHENFPEPLKRHYADHDKSGNYYKLREDWWTANRDQVWKALTCSADDSEDYFIQSEGAAKSFSNSKCGHGEHEVLTNLDYVPQFLRWFNEWAEEFCRIRNDKLKKVKKECRGENIGDKYCSREGYDCNKTNIKRNEIFVDLDCPRCEEECMKYKKWMEKRQEEFNKQKRQYENEIKKFSSKNYDKYYEKFSKKYTPFDSFVETLKKGAYCTNGNIDGKIDFNKQYDTFSHSQYCKSCPIFNLKCANGKCNSLDDISCPNIPTMSNISTYKNGSPTDIYILVNDSNKRELSTELKDDFKECDIFKKLGQQKWNCKYKCNLHVCEQKNFEYGIDDEKHMLIEVLIKRWLKYFLNDYSQIKEKLKQCINNEEKKISCIRGCYKKCDCVEKWIEEKGKEWENIKDRYIKQHVSKDEDVSSKLKTFLQQGLFPEYIKNALNNGERLDSMKESSGCKESSKSNGKSCENNDVIKILLNRLEDKITTCKTQHDESRNKDSCNTSPKPLPRRRHHHRRRRGVRSVRIRRRPPPPPPPEGLGRSLPNEPRGPEEQEEDDEEEEAASEDSIQDTEQEGEETAKKEEGTTQDTVDVCEMVKALIGRNDGTQAIEHCNPKTKGEYPQWQCGINSSLVAEDGACMPPRRQKLCVINLQYLSETATETELRKAFIECAAIETFWLWHKYKTDNNGGTEAQQKLNSGTIPEEFKRQMFYTFADFRDFLFGTDISKNHGEKSNLKKQIDSLFPPNSGGKHPNGKTREQWWNENGPKIWEAMLCALEKIAGNKDKLTGHQSKYQYNSVTFTEDPNITPLSTFAETPQFFRWLTEWGEDFCKKRGEKVNELVQGCEKCTLGTDGKICEKNSEGCTKCRNECTKYQTWLKDWKQHYDKQKDKFKIDKENDQDAKTSEHAYEYLKKQLEKICKSDSTNGDCEYNCMKNISTKEQPTENKSPVGNTDSMPASLEYPPKEINGKCDCKVTHRPQPPLAPPPPPPSRPQGESKHDHRGRNEPGGQGQRPARPSPPPDPRQSLARSATDHQPPHAATAATDNQDDLDEDDEDDDEVEEEEEEEEEEEGEAGEVAENDEEQPPANGEGEKKEEKQEVVDGDKGEKVPKDKVNPCQIVKTLFSNPKQFKDVACNQKYGPKAPTSWKCVTPSGDNTRGSDSSHPSRQRREAASVKTSDSNQGAICVPPRRRKLYIGRLTQWAEKYNTDKSPGSDGATSTSDQTTSQNDGKPAAQPNSRPTQASTSSSSNPRDDDLVKAFVESAAIETFFAWHKYKEQWMAQKKAEQRLTGGLPGTGGTLTLDSLHSDTLDPNDPGNLYSGVIPPDFLRQMFYTLGDYRDILFSGVKGEKNGYSDIFSGDKVIQEREEKIKDTIQTFFQNGGSNQAISGAKDPSQPGDKRTALWGDFAQYIWNGMIYALTYNTDTASGQTPEQDPKVKDALWDDTKKKPKSDKYNYTYENVVLKEDNENGGPRSGSSPIPSGDNTPPKLSDFVKLPPFFRWLHEWGNSFCFERAKRLAQIKHECMDGDSQKYSGDGEACDRTNTTNGVFDDLESSSCATPCRLYKRWIEKKGKEYDKQEKIYVQQKSNYENEHNGAKHNKDDNEFYTRLQSLSDAAEFLHYLASCKKDSGKGNGKDILDFSQPNETFGPATNCKPCSEFTVKLEKCNCREPAKGNTCTTGKITAENFKDKIDCKDVFMRVSDSNKTGFDDLKDCENAHIFKGFREDVWKCGKICGLDVCKLENVIGNQNQNQIILIRALFKRWVENFLKDYNEIKRKISHCINNGNGSICTSDCGKKCKCVGQWIEKKRGEWDKIKKHYVGENKSEDYDSDNLNSFLETLITQIPVANVQKKLIKLSKFDNSCGCSADANEQNKNGYQDAIECMLEKLKDKIEQCKKKPSGSKQCTTPPTTLDDDEEPLEEDEQNTVGKEKVGNKAPAFCPAPVPKKEKSACEIVNIHFSTYKHGNGENGINECNKKEGDFNWNCSSSQFKNNEEGPCMPPRRQKLCINDLKVLKDQSSTNTEDLREAFINCASKETFFLWKKYKEDKQKEKDAKSQNDEVQKQLNEGTIPDDFKRQMFYTLGDYRDLCLGNDLGKHEDTTGISDTVTRILKKEKKGSQTISPETWWNEIKEDVWQGMLCGLSHHIGDDEKKGEKLSKSEAYQYSKLKDELEDFAKTPQFLRWFIEWSDDFCNQKKKQFAKLKEGCNGYTCGDIGHTKDKCEKACEVYKTFIQEWRKNYDNQSAKFKKDKDSKTYDNFPGVKEHIHNANHAHEYLHKQLQELCENKNCDCMEEHSTKEQETKSSEQKDLPEAFDYPPNEFQNNCWCKKEEAPTKRSIPRENGEPGNCVESAAYMTQKELFKFNNTSFLKVNSSKFNHSCKKIDKDNRLNNHCKFDDIYSNSVTSLYSKCTNDGNDRFDINKIWNCIYIKHLGRYICIPPRRKNMCIDEVINIKSYNVTDSEKLLETIQNAAYSEGNDIIKNILKMEPCKEYLICDAMKYSFADLADIIKGTDILQNTKGRKLTQVKLHRIFTKIKDNLKGEDKKKYQDDTKHHKLRAAWWEANRKEVWKAMTCSAPNVAKLYKKGSRTTKALQGYCDHDNDPPYDDYIPQILRWMTEWSECYCRMLHKKIDDMKVYCDDCKWSSTNCSDDNEGTKCLKCKELCKQYTSLIKKWKPQFDIQEKIYKDLYMNTLTKKILKTTDNDYVKAFLDKLRVKHNRRSCMANNLGTYLRMTSQCEDVLFPERDSDKNKHEYAFNDYPDKYINQCVCKITNHPLDKCPFTNENKSSCDIMKEFSECKNKTFNNKLDNWGTHDLKHRTTINQGVLVPPRRTRLCLKPFIKNKYAENEEDIFFKDFITAAYTEAYVLRETFKNEPTETLQAMKYSFADYGDIIKGTDMIDNIYLNNLKTQLETILKYNGRTSNTKSTKDWWDNNKNKVWNAMLCGYKSQNESEMMDPNWCSLPEEDETDQFLRWFREWSEHFCARRNELYKQVESTCQIATCTSDDGTIRPEICKKNCEKYRNFIAQNRKQYEIQMYQYKKKYKIPQLNSKKDPDFVQNKCNGKCECLSNHIDDDKKWKEPYESFDDSSYKSKCDCQKAQPIKPAQEDKKPEDSFPTKPNDLPPLRPSQPSDNTSDILATTLPFGIAVALGSIAFLFLKKKTQSPVDLLRVINIPKGDHDIPTLKSKNRYIPYKSAQYKGKTYIYMEGDSSGDEKYAFMSDTTDVTSSESEYEEMDINDIYVPGSPKYKTLIEVVLEPSKRDIPSDDIPSSDTPMNKFTDEEWNQLKHDFISNMLQNQPK</sequence>
<dbReference type="Pfam" id="PF18562">
    <property type="entry name" value="CIDR1_gamma"/>
    <property type="match status" value="2"/>
</dbReference>
<feature type="compositionally biased region" description="Basic and acidic residues" evidence="2">
    <location>
        <begin position="1208"/>
        <end position="1218"/>
    </location>
</feature>
<feature type="compositionally biased region" description="Acidic residues" evidence="2">
    <location>
        <begin position="1259"/>
        <end position="1297"/>
    </location>
</feature>
<reference evidence="9 10" key="1">
    <citation type="submission" date="2006-03" db="EMBL/GenBank/DDBJ databases">
        <title>Annotation of Plasmodium falciparum HB3.</title>
        <authorList>
            <consortium name="The Broad Institute Genome Sequencing Platform"/>
            <person name="Volkman S.K."/>
            <person name="Neafsey D.E."/>
            <person name="Dash A.P."/>
            <person name="Chitnis C.E."/>
            <person name="Hartl D.L."/>
            <person name="Young S.K."/>
            <person name="Zeng Q."/>
            <person name="Koehrsen M."/>
            <person name="Alvarado L."/>
            <person name="Berlin A."/>
            <person name="Borenstein D."/>
            <person name="Chapman S.B."/>
            <person name="Chen Z."/>
            <person name="Engels R."/>
            <person name="Freedman E."/>
            <person name="Gellesch M."/>
            <person name="Goldberg J."/>
            <person name="Griggs A."/>
            <person name="Gujja S."/>
            <person name="Heilman E.R."/>
            <person name="Heiman D.I."/>
            <person name="Howarth C."/>
            <person name="Jen D."/>
            <person name="Larson L."/>
            <person name="Mehta T."/>
            <person name="Neiman D."/>
            <person name="Park D."/>
            <person name="Pearson M."/>
            <person name="Roberts A."/>
            <person name="Saif S."/>
            <person name="Shea T."/>
            <person name="Shenoy N."/>
            <person name="Sisk P."/>
            <person name="Stolte C."/>
            <person name="Sykes S."/>
            <person name="Walk T."/>
            <person name="White J."/>
            <person name="Yandava C."/>
            <person name="Haas B."/>
            <person name="Henn M.R."/>
            <person name="Nusbaum C."/>
            <person name="Birren B."/>
        </authorList>
    </citation>
    <scope>NUCLEOTIDE SEQUENCE [LARGE SCALE GENOMIC DNA]</scope>
    <source>
        <strain evidence="9">HB3</strain>
    </source>
</reference>
<dbReference type="InterPro" id="IPR044932">
    <property type="entry name" value="PfEMP1_ATS_sf"/>
</dbReference>
<evidence type="ECO:0000259" key="8">
    <source>
        <dbReference type="Pfam" id="PF22672"/>
    </source>
</evidence>
<protein>
    <submittedName>
        <fullName evidence="9">PfEMP1</fullName>
    </submittedName>
</protein>
<dbReference type="FunFam" id="1.20.58.1930:FF:000001">
    <property type="entry name" value="Erythrocyte membrane protein 1, PfEMP1"/>
    <property type="match status" value="1"/>
</dbReference>
<feature type="domain" description="Duffy-binding-like" evidence="8">
    <location>
        <begin position="1717"/>
        <end position="1862"/>
    </location>
</feature>
<feature type="domain" description="Duffy-antigen binding" evidence="4">
    <location>
        <begin position="1398"/>
        <end position="1642"/>
    </location>
</feature>
<dbReference type="EMBL" id="CH672150">
    <property type="protein sequence ID" value="KOB63194.1"/>
    <property type="molecule type" value="Genomic_DNA"/>
</dbReference>
<feature type="domain" description="Duffy-binding-like" evidence="8">
    <location>
        <begin position="1038"/>
        <end position="1154"/>
    </location>
</feature>
<feature type="compositionally biased region" description="Low complexity" evidence="2">
    <location>
        <begin position="1426"/>
        <end position="1440"/>
    </location>
</feature>
<feature type="domain" description="Duffy-binding-like" evidence="3">
    <location>
        <begin position="1972"/>
        <end position="2114"/>
    </location>
</feature>
<dbReference type="Pfam" id="PF15447">
    <property type="entry name" value="NTS"/>
    <property type="match status" value="1"/>
</dbReference>
<feature type="compositionally biased region" description="Basic and acidic residues" evidence="2">
    <location>
        <begin position="1303"/>
        <end position="1327"/>
    </location>
</feature>
<feature type="region of interest" description="Disordered" evidence="2">
    <location>
        <begin position="2111"/>
        <end position="2140"/>
    </location>
</feature>
<feature type="domain" description="Duffy-binding-like" evidence="8">
    <location>
        <begin position="311"/>
        <end position="453"/>
    </location>
</feature>
<feature type="region of interest" description="Disordered" evidence="2">
    <location>
        <begin position="1153"/>
        <end position="1330"/>
    </location>
</feature>
<dbReference type="KEGG" id="pfh:PFHG_04861"/>
<dbReference type="InterPro" id="IPR041480">
    <property type="entry name" value="CIDR1_gamma"/>
</dbReference>
<evidence type="ECO:0000259" key="5">
    <source>
        <dbReference type="Pfam" id="PF15445"/>
    </source>
</evidence>
<dbReference type="Gene3D" id="1.20.58.1930">
    <property type="match status" value="2"/>
</dbReference>
<evidence type="ECO:0000259" key="3">
    <source>
        <dbReference type="Pfam" id="PF03011"/>
    </source>
</evidence>
<reference evidence="10" key="2">
    <citation type="submission" date="2006-03" db="EMBL/GenBank/DDBJ databases">
        <title>The genome sequence of the Plasmodium falciparum HB3.</title>
        <authorList>
            <consortium name="The Broad Institute Genome Sequencing Platform"/>
            <person name="Birren B."/>
            <person name="Lander E."/>
            <person name="Galagan J."/>
            <person name="Nusbaum C."/>
            <person name="Devon K."/>
            <person name="Henn M."/>
            <person name="Jaffe D."/>
            <person name="Butler J."/>
            <person name="Alvarez P."/>
            <person name="Gnerre S."/>
            <person name="Grabherr M."/>
            <person name="Kleber M."/>
            <person name="Mauceli E."/>
            <person name="Brockman W."/>
            <person name="MacCallum I.A."/>
            <person name="Rounsley S."/>
            <person name="Young S."/>
            <person name="LaButti K."/>
            <person name="Pushparaj V."/>
            <person name="DeCaprio D."/>
            <person name="Crawford M."/>
            <person name="Koehrsen M."/>
            <person name="Engels R."/>
            <person name="Montgomery P."/>
            <person name="Pearson M."/>
            <person name="Howarth C."/>
            <person name="Larson L."/>
            <person name="Luoma S."/>
            <person name="White J."/>
            <person name="Kodira C."/>
            <person name="Zeng Q."/>
            <person name="Oleary S."/>
            <person name="Yandava C."/>
            <person name="Alvarado L."/>
            <person name="Wirth D."/>
            <person name="Volkman S."/>
            <person name="Hartl D."/>
        </authorList>
    </citation>
    <scope>NUCLEOTIDE SEQUENCE [LARGE SCALE GENOMIC DNA]</scope>
</reference>
<dbReference type="InterPro" id="IPR029210">
    <property type="entry name" value="PfEMP1_NTS"/>
</dbReference>
<dbReference type="InterPro" id="IPR004258">
    <property type="entry name" value="DBL"/>
</dbReference>
<evidence type="ECO:0000259" key="6">
    <source>
        <dbReference type="Pfam" id="PF15447"/>
    </source>
</evidence>
<feature type="compositionally biased region" description="Low complexity" evidence="2">
    <location>
        <begin position="1683"/>
        <end position="1695"/>
    </location>
</feature>